<evidence type="ECO:0000259" key="4">
    <source>
        <dbReference type="Pfam" id="PF00535"/>
    </source>
</evidence>
<name>A0A098ECY8_9ZZZZ</name>
<dbReference type="PANTHER" id="PTHR43398:SF1">
    <property type="entry name" value="DOLICHOL-PHOSPHATE MANNOSYLTRANSFERASE SUBUNIT 1"/>
    <property type="match status" value="1"/>
</dbReference>
<feature type="domain" description="Glycosyltransferase 2-like" evidence="4">
    <location>
        <begin position="5"/>
        <end position="170"/>
    </location>
</feature>
<evidence type="ECO:0000256" key="3">
    <source>
        <dbReference type="ARBA" id="ARBA00022679"/>
    </source>
</evidence>
<keyword evidence="2 5" id="KW-0328">Glycosyltransferase</keyword>
<dbReference type="GO" id="GO:0004582">
    <property type="term" value="F:dolichyl-phosphate beta-D-mannosyltransferase activity"/>
    <property type="evidence" value="ECO:0007669"/>
    <property type="project" value="UniProtKB-EC"/>
</dbReference>
<comment type="similarity">
    <text evidence="1">Belongs to the glycosyltransferase 2 family.</text>
</comment>
<dbReference type="Gene3D" id="3.90.550.10">
    <property type="entry name" value="Spore Coat Polysaccharide Biosynthesis Protein SpsA, Chain A"/>
    <property type="match status" value="1"/>
</dbReference>
<dbReference type="InterPro" id="IPR029044">
    <property type="entry name" value="Nucleotide-diphossugar_trans"/>
</dbReference>
<gene>
    <name evidence="5" type="ORF">MSIBF_A630001</name>
</gene>
<evidence type="ECO:0000256" key="2">
    <source>
        <dbReference type="ARBA" id="ARBA00022676"/>
    </source>
</evidence>
<sequence>MIKISIILLTYNEKENVGVLIPSIEEVITNINAEIIVVDDSSPDGTAALANDLNKKYNNIRVILRKKNKGFAPSLLKGFDCSRGEFIATMDADLCHDPRVLPKMVGYLENKTADIVIGSRYVHGSVSEGKPIIKKMASKSAQGIANFILGLKIKDTTNNFRVFRKEVYEAIKDDLHPTGNVVLTEFLYNAHKKKFKMKEIPIHFIEKRKDKTRMNLFKEVFNFVKTITKIKLNIK</sequence>
<accession>A0A098ECY8</accession>
<dbReference type="SUPFAM" id="SSF53448">
    <property type="entry name" value="Nucleotide-diphospho-sugar transferases"/>
    <property type="match status" value="1"/>
</dbReference>
<reference evidence="5" key="1">
    <citation type="submission" date="2014-09" db="EMBL/GenBank/DDBJ databases">
        <authorList>
            <person name="Probst J Alexander"/>
        </authorList>
    </citation>
    <scope>NUCLEOTIDE SEQUENCE</scope>
</reference>
<evidence type="ECO:0000256" key="1">
    <source>
        <dbReference type="ARBA" id="ARBA00006739"/>
    </source>
</evidence>
<dbReference type="EMBL" id="CCXY01000428">
    <property type="protein sequence ID" value="CEG13878.1"/>
    <property type="molecule type" value="Genomic_DNA"/>
</dbReference>
<dbReference type="AlphaFoldDB" id="A0A098ECY8"/>
<dbReference type="PANTHER" id="PTHR43398">
    <property type="entry name" value="DOLICHOL-PHOSPHATE MANNOSYLTRANSFERASE SUBUNIT 1"/>
    <property type="match status" value="1"/>
</dbReference>
<proteinExistence type="inferred from homology"/>
<keyword evidence="3 5" id="KW-0808">Transferase</keyword>
<protein>
    <submittedName>
        <fullName evidence="5">Dolichyl-phosphate beta-D-mannosyltransferase</fullName>
        <ecNumber evidence="5">2.4.1.83</ecNumber>
    </submittedName>
</protein>
<dbReference type="InterPro" id="IPR039528">
    <property type="entry name" value="DPM1-like"/>
</dbReference>
<dbReference type="CDD" id="cd06442">
    <property type="entry name" value="DPM1_like"/>
    <property type="match status" value="1"/>
</dbReference>
<dbReference type="EC" id="2.4.1.83" evidence="5"/>
<dbReference type="Pfam" id="PF00535">
    <property type="entry name" value="Glycos_transf_2"/>
    <property type="match status" value="1"/>
</dbReference>
<evidence type="ECO:0000313" key="5">
    <source>
        <dbReference type="EMBL" id="CEG13878.1"/>
    </source>
</evidence>
<dbReference type="InterPro" id="IPR001173">
    <property type="entry name" value="Glyco_trans_2-like"/>
</dbReference>
<organism evidence="5">
    <name type="scientific">groundwater metagenome</name>
    <dbReference type="NCBI Taxonomy" id="717931"/>
    <lineage>
        <taxon>unclassified sequences</taxon>
        <taxon>metagenomes</taxon>
        <taxon>ecological metagenomes</taxon>
    </lineage>
</organism>